<accession>A0A8H7W156</accession>
<organism evidence="2 3">
    <name type="scientific">Cadophora malorum</name>
    <dbReference type="NCBI Taxonomy" id="108018"/>
    <lineage>
        <taxon>Eukaryota</taxon>
        <taxon>Fungi</taxon>
        <taxon>Dikarya</taxon>
        <taxon>Ascomycota</taxon>
        <taxon>Pezizomycotina</taxon>
        <taxon>Leotiomycetes</taxon>
        <taxon>Helotiales</taxon>
        <taxon>Ploettnerulaceae</taxon>
        <taxon>Cadophora</taxon>
    </lineage>
</organism>
<evidence type="ECO:0000256" key="1">
    <source>
        <dbReference type="SAM" id="MobiDB-lite"/>
    </source>
</evidence>
<feature type="compositionally biased region" description="Polar residues" evidence="1">
    <location>
        <begin position="105"/>
        <end position="115"/>
    </location>
</feature>
<reference evidence="2" key="1">
    <citation type="submission" date="2021-02" db="EMBL/GenBank/DDBJ databases">
        <title>Genome sequence Cadophora malorum strain M34.</title>
        <authorList>
            <person name="Stefanovic E."/>
            <person name="Vu D."/>
            <person name="Scully C."/>
            <person name="Dijksterhuis J."/>
            <person name="Roader J."/>
            <person name="Houbraken J."/>
        </authorList>
    </citation>
    <scope>NUCLEOTIDE SEQUENCE</scope>
    <source>
        <strain evidence="2">M34</strain>
    </source>
</reference>
<name>A0A8H7W156_9HELO</name>
<sequence>MENVAIPIHVSAFVLTPECAESDGPDRIGILTQANYMGIRLDEALMQHDLVDHVDFHLTSPPETNARLTDIGAALHGADPPPYRRNRMGVYLHWSLPRCYRAAQKTGQGQSSSGARSEEEEDDLTTPQFPTVPNRWLVARRLTSQRSEDGTVLPEFQTWVVESNRVRRIQDIDDTVDIEVEVSNFMRGNTDPSDPDWRKVLEHQAEICIGKRNEYSGWSNSGLVWREEELDVESDPNFMDLTVLSSSNPMFPDYTPHNGSVFSIIDSFKYRTRDGSTKHLAEAKADYFVIGWNALSKSDVMEPSEPTKFKTTLDSLSLSLAIPPNASESEKKRINSLLEVSGRSRSIVHGAVYGIPFKWGSKPPSKAKKIADKFGPNFTMEPLSAGVTPLDGIITFLRAHKGNSEVDTIFGDDTADEVAEMVLTMSDLLYAANDSFDERAKAQDINTYDALYGKSISSGFQWNFAEASEAGKPPKSPSPEQFAALLDLNEKQARFDSLDRKLVQSRHELFCEWWKYVSDKTNILNTVQDRFRSKVNDLAGQIRNLEISTSRLLAELEQANQNPSFKRVTEDPFYMRKEPTVCIAGLESGWPKDFLDVLPVRVDSLLTPSGPDIEQEIFQGVGSPFPSAIRTTALKVLGECKAQTADSVIQSPRRGFQFWGTENPFEPLFLEWEALYYHVDRSKWTVGLRPSPVGLPTSHLRYGIPEILSQDPQNQRDRRWISGRTLILPQPVFSLKAAVKAVIDSDPSSPFKEPEAQAELMRGLDMLQFMSCPLSGLQEHLTTQVIGTHVKPTINKPGKTNVPLIPAEQPDIGFTKDVLKLIDSMSDMTPYGNLQDFPASEYPLPPFKSVTHGQLIITKLNIIDKFGQGVALPAPKRKLRIPPEVPECVHPCLSDFLIPDIVDNQLNTIYPELQRPDDGTWPLSRFMQLTPAINQNSRLNATFVNRSETPGFPFWHETEKDKPESPIFGWIVVNYQDLGLQFFRPDGRFYREVRIGGPDNAVLGSKWLPFDPPAVSEQTVASQLDELIAKMVDRNDNGKFLKSFFHMINGAIRTMPYAPSEYSGYANALVGKPLALVNVGFSLELATPALRAQNTLGMIPLNEQEELSSYRFPIKLGDAERPFDGVVGWFDTDNTTDGRTNWNKVYTYAPDPDNSEYEMVSPRNFIRLSPLYLDPVTLKIAGTDRIYQTYRQAKTAQYLIKTMLVDPYTPVHAYSPILPITSLSLPPWTIQQAMARMTAFFRLGPCLVSSDVPTEYNELRRLDPDTWAAPQGDTAQAPPMPAIRLPVSGKHGLWRWLQPYDVPGATETDHHDTKFNEMDVNQEDTAIRKDPPPYTMVEGYLQLARPLLHSDVATPSPGS</sequence>
<dbReference type="Proteomes" id="UP000664132">
    <property type="component" value="Unassembled WGS sequence"/>
</dbReference>
<proteinExistence type="predicted"/>
<evidence type="ECO:0000313" key="2">
    <source>
        <dbReference type="EMBL" id="KAG4414041.1"/>
    </source>
</evidence>
<feature type="region of interest" description="Disordered" evidence="1">
    <location>
        <begin position="103"/>
        <end position="130"/>
    </location>
</feature>
<gene>
    <name evidence="2" type="ORF">IFR04_012817</name>
</gene>
<protein>
    <submittedName>
        <fullName evidence="2">Uncharacterized protein</fullName>
    </submittedName>
</protein>
<dbReference type="OrthoDB" id="2992173at2759"/>
<comment type="caution">
    <text evidence="2">The sequence shown here is derived from an EMBL/GenBank/DDBJ whole genome shotgun (WGS) entry which is preliminary data.</text>
</comment>
<evidence type="ECO:0000313" key="3">
    <source>
        <dbReference type="Proteomes" id="UP000664132"/>
    </source>
</evidence>
<keyword evidence="3" id="KW-1185">Reference proteome</keyword>
<dbReference type="EMBL" id="JAFJYH010000284">
    <property type="protein sequence ID" value="KAG4414041.1"/>
    <property type="molecule type" value="Genomic_DNA"/>
</dbReference>